<dbReference type="InterPro" id="IPR052215">
    <property type="entry name" value="Plant_ABCG"/>
</dbReference>
<evidence type="ECO:0000256" key="2">
    <source>
        <dbReference type="ARBA" id="ARBA00005814"/>
    </source>
</evidence>
<accession>A0A6T8J3B7</accession>
<feature type="transmembrane region" description="Helical" evidence="8">
    <location>
        <begin position="118"/>
        <end position="144"/>
    </location>
</feature>
<comment type="similarity">
    <text evidence="2">Belongs to the ABC transporter superfamily. ABCG family. Eye pigment precursor importer (TC 3.A.1.204) subfamily.</text>
</comment>
<evidence type="ECO:0000313" key="10">
    <source>
        <dbReference type="EMBL" id="CAD8413215.1"/>
    </source>
</evidence>
<feature type="transmembrane region" description="Helical" evidence="8">
    <location>
        <begin position="261"/>
        <end position="284"/>
    </location>
</feature>
<dbReference type="PANTHER" id="PTHR48042:SF11">
    <property type="entry name" value="ABC TRANSPORTER G FAMILY MEMBER 11"/>
    <property type="match status" value="1"/>
</dbReference>
<keyword evidence="4 8" id="KW-0812">Transmembrane</keyword>
<evidence type="ECO:0000256" key="1">
    <source>
        <dbReference type="ARBA" id="ARBA00004141"/>
    </source>
</evidence>
<evidence type="ECO:0000256" key="6">
    <source>
        <dbReference type="ARBA" id="ARBA00023136"/>
    </source>
</evidence>
<name>A0A6T8J3B7_9STRA</name>
<evidence type="ECO:0000256" key="4">
    <source>
        <dbReference type="ARBA" id="ARBA00022692"/>
    </source>
</evidence>
<evidence type="ECO:0000256" key="5">
    <source>
        <dbReference type="ARBA" id="ARBA00022989"/>
    </source>
</evidence>
<organism evidence="11">
    <name type="scientific">Proboscia inermis</name>
    <dbReference type="NCBI Taxonomy" id="420281"/>
    <lineage>
        <taxon>Eukaryota</taxon>
        <taxon>Sar</taxon>
        <taxon>Stramenopiles</taxon>
        <taxon>Ochrophyta</taxon>
        <taxon>Bacillariophyta</taxon>
        <taxon>Coscinodiscophyceae</taxon>
        <taxon>Rhizosoleniophycidae</taxon>
        <taxon>Rhizosoleniales</taxon>
        <taxon>Rhizosoleniaceae</taxon>
        <taxon>Proboscia</taxon>
    </lineage>
</organism>
<feature type="domain" description="ABC-2 type transporter transmembrane" evidence="9">
    <location>
        <begin position="108"/>
        <end position="313"/>
    </location>
</feature>
<keyword evidence="3" id="KW-0813">Transport</keyword>
<dbReference type="Pfam" id="PF01061">
    <property type="entry name" value="ABC2_membrane"/>
    <property type="match status" value="1"/>
</dbReference>
<evidence type="ECO:0000259" key="9">
    <source>
        <dbReference type="Pfam" id="PF01061"/>
    </source>
</evidence>
<feature type="transmembrane region" description="Helical" evidence="8">
    <location>
        <begin position="235"/>
        <end position="254"/>
    </location>
</feature>
<dbReference type="EMBL" id="HBEL01019868">
    <property type="protein sequence ID" value="CAD8413216.1"/>
    <property type="molecule type" value="Transcribed_RNA"/>
</dbReference>
<evidence type="ECO:0000313" key="11">
    <source>
        <dbReference type="EMBL" id="CAD8413216.1"/>
    </source>
</evidence>
<feature type="transmembrane region" description="Helical" evidence="8">
    <location>
        <begin position="347"/>
        <end position="370"/>
    </location>
</feature>
<dbReference type="GO" id="GO:0016020">
    <property type="term" value="C:membrane"/>
    <property type="evidence" value="ECO:0007669"/>
    <property type="project" value="UniProtKB-SubCell"/>
</dbReference>
<feature type="transmembrane region" description="Helical" evidence="8">
    <location>
        <begin position="200"/>
        <end position="229"/>
    </location>
</feature>
<proteinExistence type="inferred from homology"/>
<feature type="compositionally biased region" description="Basic and acidic residues" evidence="7">
    <location>
        <begin position="66"/>
        <end position="78"/>
    </location>
</feature>
<evidence type="ECO:0000256" key="8">
    <source>
        <dbReference type="SAM" id="Phobius"/>
    </source>
</evidence>
<evidence type="ECO:0000256" key="7">
    <source>
        <dbReference type="SAM" id="MobiDB-lite"/>
    </source>
</evidence>
<reference evidence="11" key="1">
    <citation type="submission" date="2021-01" db="EMBL/GenBank/DDBJ databases">
        <authorList>
            <person name="Corre E."/>
            <person name="Pelletier E."/>
            <person name="Niang G."/>
            <person name="Scheremetjew M."/>
            <person name="Finn R."/>
            <person name="Kale V."/>
            <person name="Holt S."/>
            <person name="Cochrane G."/>
            <person name="Meng A."/>
            <person name="Brown T."/>
            <person name="Cohen L."/>
        </authorList>
    </citation>
    <scope>NUCLEOTIDE SEQUENCE</scope>
    <source>
        <strain evidence="11">CCAP1064/1</strain>
    </source>
</reference>
<keyword evidence="6 8" id="KW-0472">Membrane</keyword>
<gene>
    <name evidence="10" type="ORF">PINE0816_LOCUS9345</name>
    <name evidence="11" type="ORF">PINE0816_LOCUS9346</name>
</gene>
<feature type="transmembrane region" description="Helical" evidence="8">
    <location>
        <begin position="159"/>
        <end position="179"/>
    </location>
</feature>
<comment type="subcellular location">
    <subcellularLocation>
        <location evidence="1">Membrane</location>
        <topology evidence="1">Multi-pass membrane protein</topology>
    </subcellularLocation>
</comment>
<dbReference type="PANTHER" id="PTHR48042">
    <property type="entry name" value="ABC TRANSPORTER G FAMILY MEMBER 11"/>
    <property type="match status" value="1"/>
</dbReference>
<dbReference type="GO" id="GO:0140359">
    <property type="term" value="F:ABC-type transporter activity"/>
    <property type="evidence" value="ECO:0007669"/>
    <property type="project" value="InterPro"/>
</dbReference>
<sequence>MTEMDHGTPNGTRDQMEPFYAESGSLTPEIYNPADHYLAAVSNEYIMHEKNSYPDAGDFLKGKEAQGSKNLEDGKGEQDLTSQNSSHRDEFHTPDIVTSWGGGFFTFVELTRRYFKNLFFNPGILGVRVAMYSMLGLVIAAIFWDLSSLTTATSIQSRIALLFYCVAFFVFMSVAVLPFTVIERAIVEKEVRNGYYHPALYVASQAIASLPGTGLLAFVTTVIICYSTGLREPYWYFLNMFLALNCAEALAQLFSHMVPHFIIAMALIAAIYGLFMLLQGSMLVPSEFQNWPSWSHYVAFHTYSWRTFMYKEFSGQSYPDATSVGYGTGELILEQFEIEEVVPWKDMVILMIYAAVIHTLSFIIVHVKWLNSRDGRGM</sequence>
<dbReference type="InterPro" id="IPR013525">
    <property type="entry name" value="ABC2_TM"/>
</dbReference>
<protein>
    <recommendedName>
        <fullName evidence="9">ABC-2 type transporter transmembrane domain-containing protein</fullName>
    </recommendedName>
</protein>
<keyword evidence="5 8" id="KW-1133">Transmembrane helix</keyword>
<evidence type="ECO:0000256" key="3">
    <source>
        <dbReference type="ARBA" id="ARBA00022448"/>
    </source>
</evidence>
<feature type="region of interest" description="Disordered" evidence="7">
    <location>
        <begin position="66"/>
        <end position="89"/>
    </location>
</feature>
<dbReference type="AlphaFoldDB" id="A0A6T8J3B7"/>
<dbReference type="EMBL" id="HBEL01019867">
    <property type="protein sequence ID" value="CAD8413215.1"/>
    <property type="molecule type" value="Transcribed_RNA"/>
</dbReference>